<evidence type="ECO:0000313" key="2">
    <source>
        <dbReference type="Proteomes" id="UP001518976"/>
    </source>
</evidence>
<keyword evidence="2" id="KW-1185">Reference proteome</keyword>
<sequence>MSEEAEATGAGDKTVTVVHVMRHGEVDNPEGILYGRLAGYHLSDLGRRMADRVAEHLEGRDITHVVASPLERAQETAAPIAKLHGLDVDTDERLIEAGNVFQGKTFGVGDGALRRPENWRHLRNPFRPSWGEPYIDQVVRMRGALESAKDAAYGHEAVCVSHQLPVWILRSFVERRRLWHDPRRRQCSLASLTSFTFLGDRIVAVGYAEPAGDLVPEHLRPGAKRPSAGA</sequence>
<dbReference type="Pfam" id="PF00300">
    <property type="entry name" value="His_Phos_1"/>
    <property type="match status" value="1"/>
</dbReference>
<dbReference type="RefSeq" id="WP_209268607.1">
    <property type="nucleotide sequence ID" value="NZ_JAFFZN010000043.1"/>
</dbReference>
<gene>
    <name evidence="1" type="ORF">JW592_30970</name>
</gene>
<comment type="caution">
    <text evidence="1">The sequence shown here is derived from an EMBL/GenBank/DDBJ whole genome shotgun (WGS) entry which is preliminary data.</text>
</comment>
<accession>A0ABS3X391</accession>
<dbReference type="PANTHER" id="PTHR48100:SF51">
    <property type="entry name" value="PHOSPHOGLYCERATE MUTASE"/>
    <property type="match status" value="1"/>
</dbReference>
<dbReference type="InterPro" id="IPR013078">
    <property type="entry name" value="His_Pase_superF_clade-1"/>
</dbReference>
<dbReference type="PANTHER" id="PTHR48100">
    <property type="entry name" value="BROAD-SPECIFICITY PHOSPHATASE YOR283W-RELATED"/>
    <property type="match status" value="1"/>
</dbReference>
<evidence type="ECO:0000313" key="1">
    <source>
        <dbReference type="EMBL" id="MBO8189838.1"/>
    </source>
</evidence>
<dbReference type="CDD" id="cd07067">
    <property type="entry name" value="HP_PGM_like"/>
    <property type="match status" value="1"/>
</dbReference>
<protein>
    <submittedName>
        <fullName evidence="1">Histidine phosphatase family protein</fullName>
    </submittedName>
</protein>
<dbReference type="Proteomes" id="UP001518976">
    <property type="component" value="Unassembled WGS sequence"/>
</dbReference>
<dbReference type="SMART" id="SM00855">
    <property type="entry name" value="PGAM"/>
    <property type="match status" value="1"/>
</dbReference>
<proteinExistence type="predicted"/>
<dbReference type="SUPFAM" id="SSF53254">
    <property type="entry name" value="Phosphoglycerate mutase-like"/>
    <property type="match status" value="1"/>
</dbReference>
<dbReference type="InterPro" id="IPR029033">
    <property type="entry name" value="His_PPase_superfam"/>
</dbReference>
<organism evidence="1 2">
    <name type="scientific">Streptomyces spirodelae</name>
    <dbReference type="NCBI Taxonomy" id="2812904"/>
    <lineage>
        <taxon>Bacteria</taxon>
        <taxon>Bacillati</taxon>
        <taxon>Actinomycetota</taxon>
        <taxon>Actinomycetes</taxon>
        <taxon>Kitasatosporales</taxon>
        <taxon>Streptomycetaceae</taxon>
        <taxon>Streptomyces</taxon>
    </lineage>
</organism>
<reference evidence="1 2" key="1">
    <citation type="submission" date="2021-02" db="EMBL/GenBank/DDBJ databases">
        <title>Streptomyces spirodelae sp. nov., isolated from duckweed.</title>
        <authorList>
            <person name="Saimee Y."/>
            <person name="Duangmal K."/>
        </authorList>
    </citation>
    <scope>NUCLEOTIDE SEQUENCE [LARGE SCALE GENOMIC DNA]</scope>
    <source>
        <strain evidence="1 2">DW4-2</strain>
    </source>
</reference>
<dbReference type="EMBL" id="JAFFZN010000043">
    <property type="protein sequence ID" value="MBO8189838.1"/>
    <property type="molecule type" value="Genomic_DNA"/>
</dbReference>
<name>A0ABS3X391_9ACTN</name>
<dbReference type="Gene3D" id="3.40.50.1240">
    <property type="entry name" value="Phosphoglycerate mutase-like"/>
    <property type="match status" value="1"/>
</dbReference>
<dbReference type="InterPro" id="IPR050275">
    <property type="entry name" value="PGM_Phosphatase"/>
</dbReference>